<keyword evidence="3" id="KW-0132">Cell division</keyword>
<dbReference type="InterPro" id="IPR046965">
    <property type="entry name" value="Cyclin_A/B-like"/>
</dbReference>
<feature type="domain" description="Cyclin-like" evidence="8">
    <location>
        <begin position="159"/>
        <end position="246"/>
    </location>
</feature>
<evidence type="ECO:0000256" key="4">
    <source>
        <dbReference type="ARBA" id="ARBA00023127"/>
    </source>
</evidence>
<dbReference type="Pfam" id="PF00134">
    <property type="entry name" value="Cyclin_N"/>
    <property type="match status" value="1"/>
</dbReference>
<gene>
    <name evidence="10" type="primary">cyclin b1</name>
    <name evidence="10" type="ORF">L195_g037597</name>
</gene>
<evidence type="ECO:0000256" key="6">
    <source>
        <dbReference type="ARBA" id="ARBA00032263"/>
    </source>
</evidence>
<reference evidence="10 11" key="1">
    <citation type="journal article" date="2014" name="Am. J. Bot.">
        <title>Genome assembly and annotation for red clover (Trifolium pratense; Fabaceae).</title>
        <authorList>
            <person name="Istvanek J."/>
            <person name="Jaros M."/>
            <person name="Krenek A."/>
            <person name="Repkova J."/>
        </authorList>
    </citation>
    <scope>NUCLEOTIDE SEQUENCE [LARGE SCALE GENOMIC DNA]</scope>
    <source>
        <strain evidence="11">cv. Tatra</strain>
        <tissue evidence="10">Young leaves</tissue>
    </source>
</reference>
<evidence type="ECO:0000256" key="3">
    <source>
        <dbReference type="ARBA" id="ARBA00022618"/>
    </source>
</evidence>
<evidence type="ECO:0000313" key="11">
    <source>
        <dbReference type="Proteomes" id="UP000236291"/>
    </source>
</evidence>
<dbReference type="FunFam" id="1.10.472.10:FF:000001">
    <property type="entry name" value="G2/mitotic-specific cyclin"/>
    <property type="match status" value="1"/>
</dbReference>
<sequence>MMNILCPSVHNSEKLSQSVKKLTDYDDDLYKFYYIAESQIAANSNGCNVDSQMRKKVIDWLIQKHYEQKLNSETLYLSINILDRFLSKTEFEVTTQSNFELIGVTALLLASKYEQKSAVGVYDVEYMADYAFTPDEICEMEKIILKKLNWVLSVPTTYVFLVRNIRSCLLPDEDRRIMENLASFFSELSLTQHSIMCDYKPSMIAASAMYCARVVVGIYPFWNNDLKISAGYSEQMLWPCVKAMMELCNDICRDGTMEVFKKFSSLRQSRVSCLAQEIIEKALLS</sequence>
<reference evidence="10 11" key="2">
    <citation type="journal article" date="2017" name="Front. Plant Sci.">
        <title>Gene Classification and Mining of Molecular Markers Useful in Red Clover (Trifolium pratense) Breeding.</title>
        <authorList>
            <person name="Istvanek J."/>
            <person name="Dluhosova J."/>
            <person name="Dluhos P."/>
            <person name="Patkova L."/>
            <person name="Nedelnik J."/>
            <person name="Repkova J."/>
        </authorList>
    </citation>
    <scope>NUCLEOTIDE SEQUENCE [LARGE SCALE GENOMIC DNA]</scope>
    <source>
        <strain evidence="11">cv. Tatra</strain>
        <tissue evidence="10">Young leaves</tissue>
    </source>
</reference>
<dbReference type="Pfam" id="PF02984">
    <property type="entry name" value="Cyclin_C"/>
    <property type="match status" value="1"/>
</dbReference>
<evidence type="ECO:0000256" key="5">
    <source>
        <dbReference type="ARBA" id="ARBA00023306"/>
    </source>
</evidence>
<dbReference type="InterPro" id="IPR048258">
    <property type="entry name" value="Cyclins_cyclin-box"/>
</dbReference>
<keyword evidence="5" id="KW-0131">Cell cycle</keyword>
<accession>A0A2K3LSQ5</accession>
<comment type="caution">
    <text evidence="10">The sequence shown here is derived from an EMBL/GenBank/DDBJ whole genome shotgun (WGS) entry which is preliminary data.</text>
</comment>
<evidence type="ECO:0000313" key="10">
    <source>
        <dbReference type="EMBL" id="PNX81574.1"/>
    </source>
</evidence>
<dbReference type="AlphaFoldDB" id="A0A2K3LSQ5"/>
<dbReference type="InterPro" id="IPR039361">
    <property type="entry name" value="Cyclin"/>
</dbReference>
<dbReference type="PROSITE" id="PS00292">
    <property type="entry name" value="CYCLINS"/>
    <property type="match status" value="1"/>
</dbReference>
<protein>
    <recommendedName>
        <fullName evidence="6">B-like cyclin</fullName>
    </recommendedName>
</protein>
<dbReference type="InterPro" id="IPR036915">
    <property type="entry name" value="Cyclin-like_sf"/>
</dbReference>
<evidence type="ECO:0000256" key="2">
    <source>
        <dbReference type="ARBA" id="ARBA00011177"/>
    </source>
</evidence>
<dbReference type="Gene3D" id="1.10.472.10">
    <property type="entry name" value="Cyclin-like"/>
    <property type="match status" value="2"/>
</dbReference>
<dbReference type="GO" id="GO:0016538">
    <property type="term" value="F:cyclin-dependent protein serine/threonine kinase regulator activity"/>
    <property type="evidence" value="ECO:0007669"/>
    <property type="project" value="InterPro"/>
</dbReference>
<evidence type="ECO:0000259" key="9">
    <source>
        <dbReference type="SMART" id="SM01332"/>
    </source>
</evidence>
<evidence type="ECO:0000256" key="7">
    <source>
        <dbReference type="RuleBase" id="RU000383"/>
    </source>
</evidence>
<comment type="subunit">
    <text evidence="2">Interacts with the CDC2 protein kinase to form a serine/threonine kinase holoenzyme complex also known as maturation promoting factor (MPF). The cyclin subunit imparts substrate specificity to the complex.</text>
</comment>
<proteinExistence type="inferred from homology"/>
<feature type="domain" description="Cyclin C-terminal" evidence="9">
    <location>
        <begin position="155"/>
        <end position="277"/>
    </location>
</feature>
<comment type="similarity">
    <text evidence="1">Belongs to the cyclin family. Cyclin AB subfamily.</text>
</comment>
<dbReference type="GO" id="GO:0044772">
    <property type="term" value="P:mitotic cell cycle phase transition"/>
    <property type="evidence" value="ECO:0007669"/>
    <property type="project" value="InterPro"/>
</dbReference>
<dbReference type="GO" id="GO:0051301">
    <property type="term" value="P:cell division"/>
    <property type="evidence" value="ECO:0007669"/>
    <property type="project" value="UniProtKB-KW"/>
</dbReference>
<evidence type="ECO:0000256" key="1">
    <source>
        <dbReference type="ARBA" id="ARBA00006955"/>
    </source>
</evidence>
<feature type="domain" description="Cyclin-like" evidence="8">
    <location>
        <begin position="59"/>
        <end position="146"/>
    </location>
</feature>
<dbReference type="InterPro" id="IPR006671">
    <property type="entry name" value="Cyclin_N"/>
</dbReference>
<organism evidence="10 11">
    <name type="scientific">Trifolium pratense</name>
    <name type="common">Red clover</name>
    <dbReference type="NCBI Taxonomy" id="57577"/>
    <lineage>
        <taxon>Eukaryota</taxon>
        <taxon>Viridiplantae</taxon>
        <taxon>Streptophyta</taxon>
        <taxon>Embryophyta</taxon>
        <taxon>Tracheophyta</taxon>
        <taxon>Spermatophyta</taxon>
        <taxon>Magnoliopsida</taxon>
        <taxon>eudicotyledons</taxon>
        <taxon>Gunneridae</taxon>
        <taxon>Pentapetalae</taxon>
        <taxon>rosids</taxon>
        <taxon>fabids</taxon>
        <taxon>Fabales</taxon>
        <taxon>Fabaceae</taxon>
        <taxon>Papilionoideae</taxon>
        <taxon>50 kb inversion clade</taxon>
        <taxon>NPAAA clade</taxon>
        <taxon>Hologalegina</taxon>
        <taxon>IRL clade</taxon>
        <taxon>Trifolieae</taxon>
        <taxon>Trifolium</taxon>
    </lineage>
</organism>
<dbReference type="Proteomes" id="UP000236291">
    <property type="component" value="Unassembled WGS sequence"/>
</dbReference>
<dbReference type="SMART" id="SM01332">
    <property type="entry name" value="Cyclin_C"/>
    <property type="match status" value="1"/>
</dbReference>
<dbReference type="PANTHER" id="PTHR10177">
    <property type="entry name" value="CYCLINS"/>
    <property type="match status" value="1"/>
</dbReference>
<dbReference type="STRING" id="57577.A0A2K3LSQ5"/>
<name>A0A2K3LSQ5_TRIPR</name>
<evidence type="ECO:0000259" key="8">
    <source>
        <dbReference type="SMART" id="SM00385"/>
    </source>
</evidence>
<dbReference type="SUPFAM" id="SSF47954">
    <property type="entry name" value="Cyclin-like"/>
    <property type="match status" value="2"/>
</dbReference>
<keyword evidence="4 7" id="KW-0195">Cyclin</keyword>
<dbReference type="InterPro" id="IPR004367">
    <property type="entry name" value="Cyclin_C-dom"/>
</dbReference>
<dbReference type="EMBL" id="ASHM01040171">
    <property type="protein sequence ID" value="PNX81574.1"/>
    <property type="molecule type" value="Genomic_DNA"/>
</dbReference>
<dbReference type="SMART" id="SM00385">
    <property type="entry name" value="CYCLIN"/>
    <property type="match status" value="2"/>
</dbReference>
<dbReference type="InterPro" id="IPR013763">
    <property type="entry name" value="Cyclin-like_dom"/>
</dbReference>
<dbReference type="PIRSF" id="PIRSF001771">
    <property type="entry name" value="Cyclin_A_B_D_E"/>
    <property type="match status" value="1"/>
</dbReference>